<evidence type="ECO:0000256" key="4">
    <source>
        <dbReference type="ARBA" id="ARBA00023172"/>
    </source>
</evidence>
<evidence type="ECO:0000256" key="2">
    <source>
        <dbReference type="ARBA" id="ARBA00022908"/>
    </source>
</evidence>
<gene>
    <name evidence="6" type="ORF">H8S37_12510</name>
</gene>
<keyword evidence="3" id="KW-0238">DNA-binding</keyword>
<dbReference type="AlphaFoldDB" id="A0A923LKS2"/>
<dbReference type="EMBL" id="JACOPF010000002">
    <property type="protein sequence ID" value="MBC5689739.1"/>
    <property type="molecule type" value="Genomic_DNA"/>
</dbReference>
<evidence type="ECO:0000256" key="1">
    <source>
        <dbReference type="ARBA" id="ARBA00008857"/>
    </source>
</evidence>
<dbReference type="PROSITE" id="PS51898">
    <property type="entry name" value="TYR_RECOMBINASE"/>
    <property type="match status" value="1"/>
</dbReference>
<keyword evidence="7" id="KW-1185">Reference proteome</keyword>
<protein>
    <submittedName>
        <fullName evidence="6">Integrase</fullName>
    </submittedName>
</protein>
<dbReference type="GO" id="GO:0006310">
    <property type="term" value="P:DNA recombination"/>
    <property type="evidence" value="ECO:0007669"/>
    <property type="project" value="UniProtKB-KW"/>
</dbReference>
<feature type="domain" description="Tyr recombinase" evidence="5">
    <location>
        <begin position="221"/>
        <end position="381"/>
    </location>
</feature>
<dbReference type="Gene3D" id="1.10.150.130">
    <property type="match status" value="1"/>
</dbReference>
<dbReference type="PANTHER" id="PTHR30629">
    <property type="entry name" value="PROPHAGE INTEGRASE"/>
    <property type="match status" value="1"/>
</dbReference>
<evidence type="ECO:0000313" key="6">
    <source>
        <dbReference type="EMBL" id="MBC5689739.1"/>
    </source>
</evidence>
<dbReference type="InterPro" id="IPR011010">
    <property type="entry name" value="DNA_brk_join_enz"/>
</dbReference>
<dbReference type="SUPFAM" id="SSF56349">
    <property type="entry name" value="DNA breaking-rejoining enzymes"/>
    <property type="match status" value="1"/>
</dbReference>
<proteinExistence type="inferred from homology"/>
<dbReference type="Proteomes" id="UP000652477">
    <property type="component" value="Unassembled WGS sequence"/>
</dbReference>
<reference evidence="6" key="1">
    <citation type="submission" date="2020-08" db="EMBL/GenBank/DDBJ databases">
        <title>Genome public.</title>
        <authorList>
            <person name="Liu C."/>
            <person name="Sun Q."/>
        </authorList>
    </citation>
    <scope>NUCLEOTIDE SEQUENCE</scope>
    <source>
        <strain evidence="6">NSJ-55</strain>
    </source>
</reference>
<keyword evidence="4" id="KW-0233">DNA recombination</keyword>
<dbReference type="InterPro" id="IPR050808">
    <property type="entry name" value="Phage_Integrase"/>
</dbReference>
<sequence length="387" mass="44901">MPRRKKHEKLPNGYGQIRFLGKKRRNPYGVYPPAIEEYDNGKKKTPPALCYVSGWDVGLAVLVSYHAGTYTPGDEVMIEQNMRPDSGINDVFFKKLVSDYNKKMFNSEPDTDKPKFSEVFEKSYKRKFGKEYGYKGRKSSSEARVISGYKNVETLHNRIFEELKADDLQEALDATLKTHKKATAESVKLLYNQMYKYAVPNNIVSMNYAEYVSVNAKNDREKGVPFSTEELKILWKNKNNDIVEMLLIMCYSGFRIEAYRTLEVNLKEGYFKGGVKNDCSKNRIVPIHSGIMPLVKKRINREGALLPTTKGTFRKKMYETLGVIGIEKHTPHDCRHTFSKLCERFEVKENDRKRMLGHAFSDMTNKVYGHRELEDLRHEIEKIQIEQ</sequence>
<dbReference type="PANTHER" id="PTHR30629:SF2">
    <property type="entry name" value="PROPHAGE INTEGRASE INTS-RELATED"/>
    <property type="match status" value="1"/>
</dbReference>
<evidence type="ECO:0000313" key="7">
    <source>
        <dbReference type="Proteomes" id="UP000652477"/>
    </source>
</evidence>
<accession>A0A923LKS2</accession>
<dbReference type="GO" id="GO:0015074">
    <property type="term" value="P:DNA integration"/>
    <property type="evidence" value="ECO:0007669"/>
    <property type="project" value="UniProtKB-KW"/>
</dbReference>
<evidence type="ECO:0000259" key="5">
    <source>
        <dbReference type="PROSITE" id="PS51898"/>
    </source>
</evidence>
<name>A0A923LKS2_9FIRM</name>
<dbReference type="Gene3D" id="1.10.443.10">
    <property type="entry name" value="Intergrase catalytic core"/>
    <property type="match status" value="1"/>
</dbReference>
<keyword evidence="2" id="KW-0229">DNA integration</keyword>
<organism evidence="6 7">
    <name type="scientific">Mediterraneibacter hominis</name>
    <dbReference type="NCBI Taxonomy" id="2763054"/>
    <lineage>
        <taxon>Bacteria</taxon>
        <taxon>Bacillati</taxon>
        <taxon>Bacillota</taxon>
        <taxon>Clostridia</taxon>
        <taxon>Lachnospirales</taxon>
        <taxon>Lachnospiraceae</taxon>
        <taxon>Mediterraneibacter</taxon>
    </lineage>
</organism>
<dbReference type="GO" id="GO:0003677">
    <property type="term" value="F:DNA binding"/>
    <property type="evidence" value="ECO:0007669"/>
    <property type="project" value="UniProtKB-KW"/>
</dbReference>
<dbReference type="InterPro" id="IPR010998">
    <property type="entry name" value="Integrase_recombinase_N"/>
</dbReference>
<evidence type="ECO:0000256" key="3">
    <source>
        <dbReference type="ARBA" id="ARBA00023125"/>
    </source>
</evidence>
<comment type="similarity">
    <text evidence="1">Belongs to the 'phage' integrase family.</text>
</comment>
<dbReference type="InterPro" id="IPR013762">
    <property type="entry name" value="Integrase-like_cat_sf"/>
</dbReference>
<dbReference type="InterPro" id="IPR002104">
    <property type="entry name" value="Integrase_catalytic"/>
</dbReference>
<comment type="caution">
    <text evidence="6">The sequence shown here is derived from an EMBL/GenBank/DDBJ whole genome shotgun (WGS) entry which is preliminary data.</text>
</comment>
<dbReference type="RefSeq" id="WP_186876391.1">
    <property type="nucleotide sequence ID" value="NZ_JACOPF010000002.1"/>
</dbReference>